<evidence type="ECO:0000313" key="7">
    <source>
        <dbReference type="Proteomes" id="UP000299011"/>
    </source>
</evidence>
<reference evidence="4 7" key="5">
    <citation type="submission" date="2019-04" db="EMBL/GenBank/DDBJ databases">
        <title>Methylomes of two halophilic Archaea, Haloarcula marismortui and Haloferax mediterranei.</title>
        <authorList>
            <person name="DasSarma S."/>
            <person name="DasSarma P."/>
            <person name="DasSarma S."/>
            <person name="Fomenkov A."/>
            <person name="Vincze T."/>
            <person name="Anton B.P."/>
            <person name="Roberts R.J."/>
        </authorList>
    </citation>
    <scope>NUCLEOTIDE SEQUENCE [LARGE SCALE GENOMIC DNA]</scope>
    <source>
        <strain evidence="4">ATCC 33500</strain>
        <strain evidence="7">ATCC 33500 / DSM 1411 / JCM 8866 / NBRC 14739 / NCIMB 2177 / R-4</strain>
    </source>
</reference>
<protein>
    <submittedName>
        <fullName evidence="2">Uncharacterized protein</fullName>
    </submittedName>
</protein>
<evidence type="ECO:0000313" key="4">
    <source>
        <dbReference type="EMBL" id="QCQ74551.1"/>
    </source>
</evidence>
<keyword evidence="6" id="KW-1185">Reference proteome</keyword>
<dbReference type="GeneID" id="40155636"/>
<evidence type="ECO:0000313" key="6">
    <source>
        <dbReference type="Proteomes" id="UP000011603"/>
    </source>
</evidence>
<dbReference type="EMBL" id="CP039139">
    <property type="protein sequence ID" value="QCQ74551.1"/>
    <property type="molecule type" value="Genomic_DNA"/>
</dbReference>
<gene>
    <name evidence="2" type="ordered locus">HFX_0267</name>
    <name evidence="3" type="ORF">C439_09035</name>
    <name evidence="4" type="ORF">E6P09_04425</name>
</gene>
<feature type="region of interest" description="Disordered" evidence="1">
    <location>
        <begin position="133"/>
        <end position="157"/>
    </location>
</feature>
<proteinExistence type="predicted"/>
<reference evidence="2" key="4">
    <citation type="submission" date="2014-05" db="EMBL/GenBank/DDBJ databases">
        <authorList>
            <person name="Wang L."/>
            <person name="Yang H."/>
            <person name="Xiang H."/>
        </authorList>
    </citation>
    <scope>NUCLEOTIDE SEQUENCE</scope>
    <source>
        <strain evidence="2">CGMCC 1.2087</strain>
    </source>
</reference>
<evidence type="ECO:0000313" key="3">
    <source>
        <dbReference type="EMBL" id="EMA02716.1"/>
    </source>
</evidence>
<dbReference type="EMBL" id="CP001868">
    <property type="protein sequence ID" value="AFK18008.1"/>
    <property type="molecule type" value="Genomic_DNA"/>
</dbReference>
<reference evidence="3 6" key="3">
    <citation type="journal article" date="2014" name="PLoS Genet.">
        <title>Phylogenetically driven sequencing of extremely halophilic archaea reveals strategies for static and dynamic osmo-response.</title>
        <authorList>
            <person name="Becker E.A."/>
            <person name="Seitzer P.M."/>
            <person name="Tritt A."/>
            <person name="Larsen D."/>
            <person name="Krusor M."/>
            <person name="Yao A.I."/>
            <person name="Wu D."/>
            <person name="Madern D."/>
            <person name="Eisen J.A."/>
            <person name="Darling A.E."/>
            <person name="Facciotti M.T."/>
        </authorList>
    </citation>
    <scope>NUCLEOTIDE SEQUENCE [LARGE SCALE GENOMIC DNA]</scope>
    <source>
        <strain evidence="3">ATCC 33500</strain>
        <strain evidence="6">ATCC 33500 / DSM 1411 / JCM 8866 / NBRC 14739 / NCIMB 2177 / R-4</strain>
    </source>
</reference>
<dbReference type="PATRIC" id="fig|523841.21.peg.1836"/>
<dbReference type="EMBL" id="AOLO01000007">
    <property type="protein sequence ID" value="EMA02716.1"/>
    <property type="molecule type" value="Genomic_DNA"/>
</dbReference>
<dbReference type="eggNOG" id="arCOG06787">
    <property type="taxonomic scope" value="Archaea"/>
</dbReference>
<sequence length="188" mass="21348">MSLAPSRKAGDTVETTLLQVHTELRHVSDHEHEHYDALTTELLTPSRDHPFVGICLLEPGAVVEIKSAMGADGEAQRRGRFLPRRSQHEHLLKEGGVYLFTVYAPTPARDIIAAKITPATLVDEFGFSWASRKRGRTTHKSPGRRSSRRRRSKVSERSAETADEYLKRWIDEARFRSPARDFAVFLEE</sequence>
<dbReference type="Proteomes" id="UP000006469">
    <property type="component" value="Chromosome"/>
</dbReference>
<dbReference type="Pfam" id="PF25941">
    <property type="entry name" value="PDDEXK_16"/>
    <property type="match status" value="1"/>
</dbReference>
<dbReference type="Proteomes" id="UP000299011">
    <property type="component" value="Chromosome"/>
</dbReference>
<evidence type="ECO:0000256" key="1">
    <source>
        <dbReference type="SAM" id="MobiDB-lite"/>
    </source>
</evidence>
<dbReference type="RefSeq" id="WP_004058298.1">
    <property type="nucleotide sequence ID" value="NC_017941.2"/>
</dbReference>
<organism evidence="2 5">
    <name type="scientific">Haloferax mediterranei (strain ATCC 33500 / DSM 1411 / JCM 8866 / NBRC 14739 / NCIMB 2177 / R-4)</name>
    <name type="common">Halobacterium mediterranei</name>
    <dbReference type="NCBI Taxonomy" id="523841"/>
    <lineage>
        <taxon>Archaea</taxon>
        <taxon>Methanobacteriati</taxon>
        <taxon>Methanobacteriota</taxon>
        <taxon>Stenosarchaea group</taxon>
        <taxon>Halobacteria</taxon>
        <taxon>Halobacteriales</taxon>
        <taxon>Haloferacaceae</taxon>
        <taxon>Haloferax</taxon>
    </lineage>
</organism>
<dbReference type="InterPro" id="IPR058715">
    <property type="entry name" value="PDDEXK_nuclease-rel"/>
</dbReference>
<dbReference type="Proteomes" id="UP000011603">
    <property type="component" value="Unassembled WGS sequence"/>
</dbReference>
<dbReference type="HOGENOM" id="CLU_1438081_0_0_2"/>
<evidence type="ECO:0000313" key="5">
    <source>
        <dbReference type="Proteomes" id="UP000006469"/>
    </source>
</evidence>
<dbReference type="PaxDb" id="523841-HFX_0267"/>
<reference evidence="2 5" key="2">
    <citation type="journal article" date="2012" name="J. Bacteriol.">
        <title>Complete genome sequence of the metabolically versatile halophilic archaeon Haloferax mediterranei, a poly(3-hydroxybutyrate-co-3-hydroxyvalerate) producer.</title>
        <authorList>
            <person name="Han J."/>
            <person name="Zhang F."/>
            <person name="Hou J."/>
            <person name="Liu X."/>
            <person name="Li M."/>
            <person name="Liu H."/>
            <person name="Cai L."/>
            <person name="Zhang B."/>
            <person name="Chen Y."/>
            <person name="Zhou J."/>
            <person name="Hu S."/>
            <person name="Xiang H."/>
        </authorList>
    </citation>
    <scope>NUCLEOTIDE SEQUENCE [LARGE SCALE GENOMIC DNA]</scope>
    <source>
        <strain evidence="5">ATCC 33500 / DSM 1411 / JCM 8866 / NBRC 14739 / NCIMB 2177 / R-4</strain>
        <strain evidence="2">CGMCC 1.2087</strain>
    </source>
</reference>
<dbReference type="KEGG" id="hme:HFX_0267"/>
<reference evidence="2" key="1">
    <citation type="journal article" date="2012" name="Appl. Environ. Microbiol.">
        <title>Identification of the haloarchaeal phasin (PhaP) that functions in polyhydroxyalkanoate accumulation and granule formation in Haloferax mediterranei.</title>
        <authorList>
            <person name="Cai S."/>
            <person name="Cai L."/>
            <person name="Liu H."/>
            <person name="Liu X."/>
            <person name="Han J."/>
            <person name="Zhou J."/>
            <person name="Xiang H."/>
        </authorList>
    </citation>
    <scope>NUCLEOTIDE SEQUENCE</scope>
    <source>
        <strain evidence="2">CGMCC 1.2087</strain>
    </source>
</reference>
<feature type="compositionally biased region" description="Basic residues" evidence="1">
    <location>
        <begin position="133"/>
        <end position="152"/>
    </location>
</feature>
<evidence type="ECO:0000313" key="2">
    <source>
        <dbReference type="EMBL" id="AFK18008.1"/>
    </source>
</evidence>
<dbReference type="AlphaFoldDB" id="I3R198"/>
<name>I3R198_HALMT</name>
<accession>I3R198</accession>